<dbReference type="Proteomes" id="UP000220621">
    <property type="component" value="Unassembled WGS sequence"/>
</dbReference>
<dbReference type="RefSeq" id="WP_098103263.1">
    <property type="nucleotide sequence ID" value="NZ_NUDI01000020.1"/>
</dbReference>
<name>A0A2A8BHB0_9BACI</name>
<dbReference type="InterPro" id="IPR019268">
    <property type="entry name" value="DUF2278"/>
</dbReference>
<protein>
    <recommendedName>
        <fullName evidence="3">DUF2278 domain-containing protein</fullName>
    </recommendedName>
</protein>
<evidence type="ECO:0008006" key="3">
    <source>
        <dbReference type="Google" id="ProtNLM"/>
    </source>
</evidence>
<sequence length="234" mass="26772">MPVEQYGVLKGIAIDKEEERDDLESPHYQILMIGEENVKYRIAVNAQSIAEQPELLYLVDEEFDASAITILPTMDNGFKLIDENNKEIALDYIRSQLFDPAKMKTLPSDLEGKNNDLHDLFNKYIPKAINEEATIYIYGSKFSNKREKKDKVFGFKPVKGMHNVHMNQGNEDKPPGIKDHAGDNGIYHDGGILIQYNDNHWVAIFLAFQSQSWCTDDRGFPTEFCDHTQANIEN</sequence>
<accession>A0A2A8BHB0</accession>
<gene>
    <name evidence="1" type="ORF">CN611_25195</name>
</gene>
<organism evidence="1 2">
    <name type="scientific">Bacillus wiedmannii</name>
    <dbReference type="NCBI Taxonomy" id="1890302"/>
    <lineage>
        <taxon>Bacteria</taxon>
        <taxon>Bacillati</taxon>
        <taxon>Bacillota</taxon>
        <taxon>Bacilli</taxon>
        <taxon>Bacillales</taxon>
        <taxon>Bacillaceae</taxon>
        <taxon>Bacillus</taxon>
        <taxon>Bacillus cereus group</taxon>
    </lineage>
</organism>
<evidence type="ECO:0000313" key="1">
    <source>
        <dbReference type="EMBL" id="PEM49474.1"/>
    </source>
</evidence>
<dbReference type="AlphaFoldDB" id="A0A2A8BHB0"/>
<proteinExistence type="predicted"/>
<dbReference type="EMBL" id="NUDL01000094">
    <property type="protein sequence ID" value="PEM49474.1"/>
    <property type="molecule type" value="Genomic_DNA"/>
</dbReference>
<evidence type="ECO:0000313" key="2">
    <source>
        <dbReference type="Proteomes" id="UP000220621"/>
    </source>
</evidence>
<dbReference type="Pfam" id="PF10042">
    <property type="entry name" value="DUF2278"/>
    <property type="match status" value="1"/>
</dbReference>
<reference evidence="1 2" key="1">
    <citation type="submission" date="2017-09" db="EMBL/GenBank/DDBJ databases">
        <title>Large-scale bioinformatics analysis of Bacillus genomes uncovers conserved roles of natural products in bacterial physiology.</title>
        <authorList>
            <consortium name="Agbiome Team Llc"/>
            <person name="Bleich R.M."/>
            <person name="Grubbs K.J."/>
            <person name="Santa Maria K.C."/>
            <person name="Allen S.E."/>
            <person name="Farag S."/>
            <person name="Shank E.A."/>
            <person name="Bowers A."/>
        </authorList>
    </citation>
    <scope>NUCLEOTIDE SEQUENCE [LARGE SCALE GENOMIC DNA]</scope>
    <source>
        <strain evidence="1 2">AFS010764</strain>
    </source>
</reference>
<comment type="caution">
    <text evidence="1">The sequence shown here is derived from an EMBL/GenBank/DDBJ whole genome shotgun (WGS) entry which is preliminary data.</text>
</comment>